<dbReference type="CDD" id="cd00062">
    <property type="entry name" value="FN2"/>
    <property type="match status" value="1"/>
</dbReference>
<organism evidence="9">
    <name type="scientific">Stegastes partitus</name>
    <name type="common">bicolor damselfish</name>
    <dbReference type="NCBI Taxonomy" id="144197"/>
    <lineage>
        <taxon>Eukaryota</taxon>
        <taxon>Metazoa</taxon>
        <taxon>Chordata</taxon>
        <taxon>Craniata</taxon>
        <taxon>Vertebrata</taxon>
        <taxon>Euteleostomi</taxon>
        <taxon>Actinopterygii</taxon>
        <taxon>Neopterygii</taxon>
        <taxon>Teleostei</taxon>
        <taxon>Neoteleostei</taxon>
        <taxon>Acanthomorphata</taxon>
        <taxon>Ovalentaria</taxon>
        <taxon>Pomacentridae</taxon>
        <taxon>Stegastes</taxon>
    </lineage>
</organism>
<comment type="subcellular location">
    <subcellularLocation>
        <location evidence="1">Secreted</location>
    </subcellularLocation>
</comment>
<comment type="similarity">
    <text evidence="2">Belongs to the seminal plasma protein family.</text>
</comment>
<dbReference type="SUPFAM" id="SSF57440">
    <property type="entry name" value="Kringle-like"/>
    <property type="match status" value="1"/>
</dbReference>
<evidence type="ECO:0000256" key="6">
    <source>
        <dbReference type="ARBA" id="ARBA00023157"/>
    </source>
</evidence>
<evidence type="ECO:0000256" key="5">
    <source>
        <dbReference type="ARBA" id="ARBA00022737"/>
    </source>
</evidence>
<reference evidence="9" key="1">
    <citation type="submission" date="2023-09" db="UniProtKB">
        <authorList>
            <consortium name="Ensembl"/>
        </authorList>
    </citation>
    <scope>IDENTIFICATION</scope>
</reference>
<dbReference type="Gene3D" id="2.80.10.50">
    <property type="match status" value="1"/>
</dbReference>
<keyword evidence="3" id="KW-0964">Secreted</keyword>
<dbReference type="FunFam" id="2.10.10.10:FF:000001">
    <property type="entry name" value="Fibronectin 1a isoform 1"/>
    <property type="match status" value="1"/>
</dbReference>
<dbReference type="PANTHER" id="PTHR22918">
    <property type="entry name" value="SEMINAL PLASMA PROTEIN"/>
    <property type="match status" value="1"/>
</dbReference>
<sequence>MKYFIDVLSVVSITKNCSGFGLLDKSNQSSDDFAFFLEGADGCLGVRDHSLVLSSSCQEANQRWKWVTRGRLFNLGSSSCLGITTGNSTFGWDKSPFGVYTCDREPPRVRWTWSCGQVLDNLNNYFSPSLCSVCSAEIYTIQGNSHGRPCYLPFLYDGQWFHNCTSIGREDGHLWCATTYDYGKDERWGFCPKVASSRVGEDTRDLSVWSLHVLPVQRGFSSGSKLSVIDW</sequence>
<evidence type="ECO:0000256" key="1">
    <source>
        <dbReference type="ARBA" id="ARBA00004613"/>
    </source>
</evidence>
<dbReference type="PROSITE" id="PS51092">
    <property type="entry name" value="FN2_2"/>
    <property type="match status" value="1"/>
</dbReference>
<dbReference type="GO" id="GO:0005576">
    <property type="term" value="C:extracellular region"/>
    <property type="evidence" value="ECO:0007669"/>
    <property type="project" value="UniProtKB-SubCell"/>
</dbReference>
<dbReference type="SMART" id="SM00059">
    <property type="entry name" value="FN2"/>
    <property type="match status" value="1"/>
</dbReference>
<dbReference type="PRINTS" id="PR00013">
    <property type="entry name" value="FNTYPEII"/>
</dbReference>
<evidence type="ECO:0000313" key="9">
    <source>
        <dbReference type="Ensembl" id="ENSSPAP00000020897.1"/>
    </source>
</evidence>
<dbReference type="InterPro" id="IPR035992">
    <property type="entry name" value="Ricin_B-like_lectins"/>
</dbReference>
<dbReference type="GO" id="GO:0008201">
    <property type="term" value="F:heparin binding"/>
    <property type="evidence" value="ECO:0007669"/>
    <property type="project" value="TreeGrafter"/>
</dbReference>
<dbReference type="InterPro" id="IPR036943">
    <property type="entry name" value="FN_type2_sf"/>
</dbReference>
<evidence type="ECO:0000256" key="3">
    <source>
        <dbReference type="ARBA" id="ARBA00022525"/>
    </source>
</evidence>
<feature type="disulfide bond" evidence="7">
    <location>
        <begin position="150"/>
        <end position="176"/>
    </location>
</feature>
<dbReference type="InterPro" id="IPR000562">
    <property type="entry name" value="FN_type2_dom"/>
</dbReference>
<keyword evidence="6 7" id="KW-1015">Disulfide bond</keyword>
<dbReference type="STRING" id="144197.ENSSPAP00000020897"/>
<dbReference type="AlphaFoldDB" id="A0A3B5B576"/>
<dbReference type="Pfam" id="PF24562">
    <property type="entry name" value="CysR_MRC2_N"/>
    <property type="match status" value="1"/>
</dbReference>
<evidence type="ECO:0000256" key="7">
    <source>
        <dbReference type="PROSITE-ProRule" id="PRU00479"/>
    </source>
</evidence>
<evidence type="ECO:0000256" key="4">
    <source>
        <dbReference type="ARBA" id="ARBA00022729"/>
    </source>
</evidence>
<dbReference type="GeneTree" id="ENSGT01150000286973"/>
<dbReference type="Pfam" id="PF00040">
    <property type="entry name" value="fn2"/>
    <property type="match status" value="1"/>
</dbReference>
<accession>A0A3B5B576</accession>
<evidence type="ECO:0000259" key="8">
    <source>
        <dbReference type="PROSITE" id="PS51092"/>
    </source>
</evidence>
<dbReference type="GO" id="GO:0009986">
    <property type="term" value="C:cell surface"/>
    <property type="evidence" value="ECO:0007669"/>
    <property type="project" value="TreeGrafter"/>
</dbReference>
<evidence type="ECO:0000256" key="2">
    <source>
        <dbReference type="ARBA" id="ARBA00010011"/>
    </source>
</evidence>
<dbReference type="InterPro" id="IPR051666">
    <property type="entry name" value="SP_Capacitation_Regulator"/>
</dbReference>
<keyword evidence="5" id="KW-0677">Repeat</keyword>
<dbReference type="InterPro" id="IPR013806">
    <property type="entry name" value="Kringle-like"/>
</dbReference>
<proteinExistence type="inferred from homology"/>
<dbReference type="Gene3D" id="2.10.10.10">
    <property type="entry name" value="Fibronectin, type II, collagen-binding"/>
    <property type="match status" value="1"/>
</dbReference>
<feature type="disulfide bond" evidence="7">
    <location>
        <begin position="164"/>
        <end position="191"/>
    </location>
</feature>
<dbReference type="SUPFAM" id="SSF50370">
    <property type="entry name" value="Ricin B-like lectins"/>
    <property type="match status" value="1"/>
</dbReference>
<dbReference type="PANTHER" id="PTHR22918:SF1">
    <property type="entry name" value="FIBRONECTIN TYPE-II DOMAIN-CONTAINING PROTEIN"/>
    <property type="match status" value="1"/>
</dbReference>
<dbReference type="PROSITE" id="PS00023">
    <property type="entry name" value="FN2_1"/>
    <property type="match status" value="1"/>
</dbReference>
<keyword evidence="4" id="KW-0732">Signal</keyword>
<feature type="domain" description="Fibronectin type-II" evidence="8">
    <location>
        <begin position="145"/>
        <end position="193"/>
    </location>
</feature>
<protein>
    <recommendedName>
        <fullName evidence="8">Fibronectin type-II domain-containing protein</fullName>
    </recommendedName>
</protein>
<name>A0A3B5B576_9TELE</name>
<dbReference type="InterPro" id="IPR000772">
    <property type="entry name" value="Ricin_B_lectin"/>
</dbReference>
<dbReference type="PROSITE" id="PS50231">
    <property type="entry name" value="RICIN_B_LECTIN"/>
    <property type="match status" value="1"/>
</dbReference>
<dbReference type="Ensembl" id="ENSSPAT00000021215.1">
    <property type="protein sequence ID" value="ENSSPAP00000020897.1"/>
    <property type="gene ID" value="ENSSPAG00000015756.1"/>
</dbReference>